<dbReference type="KEGG" id="aten:116303735"/>
<dbReference type="GeneID" id="116303735"/>
<name>A0A6P8IQ30_ACTTE</name>
<keyword evidence="1" id="KW-0863">Zinc-finger</keyword>
<dbReference type="OrthoDB" id="5984567at2759"/>
<dbReference type="GO" id="GO:0008270">
    <property type="term" value="F:zinc ion binding"/>
    <property type="evidence" value="ECO:0007669"/>
    <property type="project" value="UniProtKB-KW"/>
</dbReference>
<dbReference type="PANTHER" id="PTHR47331">
    <property type="entry name" value="PHD-TYPE DOMAIN-CONTAINING PROTEIN"/>
    <property type="match status" value="1"/>
</dbReference>
<dbReference type="PROSITE" id="PS50158">
    <property type="entry name" value="ZF_CCHC"/>
    <property type="match status" value="1"/>
</dbReference>
<evidence type="ECO:0000256" key="2">
    <source>
        <dbReference type="SAM" id="MobiDB-lite"/>
    </source>
</evidence>
<reference evidence="5" key="1">
    <citation type="submission" date="2025-08" db="UniProtKB">
        <authorList>
            <consortium name="RefSeq"/>
        </authorList>
    </citation>
    <scope>IDENTIFICATION</scope>
    <source>
        <tissue evidence="5">Tentacle</tissue>
    </source>
</reference>
<feature type="compositionally biased region" description="Basic and acidic residues" evidence="2">
    <location>
        <begin position="51"/>
        <end position="62"/>
    </location>
</feature>
<dbReference type="PANTHER" id="PTHR47331:SF1">
    <property type="entry name" value="GAG-LIKE PROTEIN"/>
    <property type="match status" value="1"/>
</dbReference>
<feature type="domain" description="CCHC-type" evidence="3">
    <location>
        <begin position="14"/>
        <end position="29"/>
    </location>
</feature>
<accession>A0A6P8IQ30</accession>
<keyword evidence="1" id="KW-0862">Zinc</keyword>
<feature type="region of interest" description="Disordered" evidence="2">
    <location>
        <begin position="51"/>
        <end position="78"/>
    </location>
</feature>
<dbReference type="AlphaFoldDB" id="A0A6P8IQ30"/>
<evidence type="ECO:0000256" key="1">
    <source>
        <dbReference type="PROSITE-ProRule" id="PRU00047"/>
    </source>
</evidence>
<protein>
    <submittedName>
        <fullName evidence="5">Uncharacterized protein LOC116303735</fullName>
    </submittedName>
</protein>
<dbReference type="RefSeq" id="XP_031569181.1">
    <property type="nucleotide sequence ID" value="XM_031713321.1"/>
</dbReference>
<dbReference type="Proteomes" id="UP000515163">
    <property type="component" value="Unplaced"/>
</dbReference>
<dbReference type="InParanoid" id="A0A6P8IQ30"/>
<keyword evidence="4" id="KW-1185">Reference proteome</keyword>
<feature type="compositionally biased region" description="Polar residues" evidence="2">
    <location>
        <begin position="63"/>
        <end position="78"/>
    </location>
</feature>
<dbReference type="GO" id="GO:0003676">
    <property type="term" value="F:nucleic acid binding"/>
    <property type="evidence" value="ECO:0007669"/>
    <property type="project" value="InterPro"/>
</dbReference>
<organism evidence="4 5">
    <name type="scientific">Actinia tenebrosa</name>
    <name type="common">Australian red waratah sea anemone</name>
    <dbReference type="NCBI Taxonomy" id="6105"/>
    <lineage>
        <taxon>Eukaryota</taxon>
        <taxon>Metazoa</taxon>
        <taxon>Cnidaria</taxon>
        <taxon>Anthozoa</taxon>
        <taxon>Hexacorallia</taxon>
        <taxon>Actiniaria</taxon>
        <taxon>Actiniidae</taxon>
        <taxon>Actinia</taxon>
    </lineage>
</organism>
<evidence type="ECO:0000259" key="3">
    <source>
        <dbReference type="PROSITE" id="PS50158"/>
    </source>
</evidence>
<sequence length="284" mass="32427">MKERWLTAKKFKLCYRCLNIGHRGKDCRSKSSCNLNGCQGTHRFHLHFQKPQESETGTKVEQKQGYTSKHTTEKNSTAPGAVLLRTVPVWLHGKDGRRMQVNAFLDDGSDTTYLRYDVAVALGLQTKEKRLKISTLTDTDVDVKSHKVTVDIESVDEQKKATICAWTLEEMCKGFQIPEWNRYKEKWDHLRDISFPKLPGRNVVDILIEADNAELTLSLEERIGEPGHAVARKTPLGWTCVGRLPEVQSQEHTAYARSYKAQVTANVCLDEDLRRIWEDDLLGV</sequence>
<gene>
    <name evidence="5" type="primary">LOC116303735</name>
</gene>
<proteinExistence type="predicted"/>
<keyword evidence="1" id="KW-0479">Metal-binding</keyword>
<evidence type="ECO:0000313" key="4">
    <source>
        <dbReference type="Proteomes" id="UP000515163"/>
    </source>
</evidence>
<evidence type="ECO:0000313" key="5">
    <source>
        <dbReference type="RefSeq" id="XP_031569181.1"/>
    </source>
</evidence>
<dbReference type="InterPro" id="IPR001878">
    <property type="entry name" value="Znf_CCHC"/>
</dbReference>